<dbReference type="EMBL" id="BAAAZP010000179">
    <property type="protein sequence ID" value="GAA3704424.1"/>
    <property type="molecule type" value="Genomic_DNA"/>
</dbReference>
<dbReference type="Pfam" id="PF00348">
    <property type="entry name" value="polyprenyl_synt"/>
    <property type="match status" value="1"/>
</dbReference>
<proteinExistence type="inferred from homology"/>
<accession>A0ABP7DJ52</accession>
<gene>
    <name evidence="7" type="ORF">GCM10022224_082490</name>
</gene>
<dbReference type="RefSeq" id="WP_344891407.1">
    <property type="nucleotide sequence ID" value="NZ_BAAAZP010000179.1"/>
</dbReference>
<dbReference type="Gene3D" id="1.10.600.10">
    <property type="entry name" value="Farnesyl Diphosphate Synthase"/>
    <property type="match status" value="1"/>
</dbReference>
<sequence>MSPTETRLVEHVRANVARLLDEFAALTAGSRSTGTGVAAFTQRLSDYVARFGSMRRTRVAAHALDGYRRTDEATVAMLGHACAALELFHAAALIHDDIIDESPTRRNHPAFHLGWVGADLTGGADGRVTAPVSALIPSARLGIAAGLLGGDALLVLTARAIDRIPSPARDRVGGFFQEIQLRTVVGEFQDSVLEYQGVHATRAAITDMSVNKTAWYTVIAPMVLAAHCAEVDTDPLLIDAGSAFGEAFQLLDDLIEVYGEPVVTGKNPLDDLKAGKATLLHHIVATSCTPTERTVLAQVYDCGDGTEHDLEQYRRLIDANAAHVTGHLRGLMDRARSLLREAGFREQTVDRIERELSPHFQIPVPLHESA</sequence>
<dbReference type="InterPro" id="IPR000092">
    <property type="entry name" value="Polyprenyl_synt"/>
</dbReference>
<evidence type="ECO:0000256" key="1">
    <source>
        <dbReference type="ARBA" id="ARBA00001946"/>
    </source>
</evidence>
<dbReference type="PANTHER" id="PTHR12001:SF85">
    <property type="entry name" value="SHORT CHAIN ISOPRENYL DIPHOSPHATE SYNTHASE"/>
    <property type="match status" value="1"/>
</dbReference>
<keyword evidence="4" id="KW-0479">Metal-binding</keyword>
<evidence type="ECO:0000256" key="4">
    <source>
        <dbReference type="ARBA" id="ARBA00022723"/>
    </source>
</evidence>
<keyword evidence="3 6" id="KW-0808">Transferase</keyword>
<protein>
    <submittedName>
        <fullName evidence="7">Polyprenyl synthetase family protein</fullName>
    </submittedName>
</protein>
<evidence type="ECO:0000256" key="3">
    <source>
        <dbReference type="ARBA" id="ARBA00022679"/>
    </source>
</evidence>
<dbReference type="Proteomes" id="UP001500902">
    <property type="component" value="Unassembled WGS sequence"/>
</dbReference>
<dbReference type="PANTHER" id="PTHR12001">
    <property type="entry name" value="GERANYLGERANYL PYROPHOSPHATE SYNTHASE"/>
    <property type="match status" value="1"/>
</dbReference>
<evidence type="ECO:0000313" key="8">
    <source>
        <dbReference type="Proteomes" id="UP001500902"/>
    </source>
</evidence>
<evidence type="ECO:0000256" key="2">
    <source>
        <dbReference type="ARBA" id="ARBA00006706"/>
    </source>
</evidence>
<reference evidence="8" key="1">
    <citation type="journal article" date="2019" name="Int. J. Syst. Evol. Microbiol.">
        <title>The Global Catalogue of Microorganisms (GCM) 10K type strain sequencing project: providing services to taxonomists for standard genome sequencing and annotation.</title>
        <authorList>
            <consortium name="The Broad Institute Genomics Platform"/>
            <consortium name="The Broad Institute Genome Sequencing Center for Infectious Disease"/>
            <person name="Wu L."/>
            <person name="Ma J."/>
        </authorList>
    </citation>
    <scope>NUCLEOTIDE SEQUENCE [LARGE SCALE GENOMIC DNA]</scope>
    <source>
        <strain evidence="8">JCM 16904</strain>
    </source>
</reference>
<evidence type="ECO:0000313" key="7">
    <source>
        <dbReference type="EMBL" id="GAA3704424.1"/>
    </source>
</evidence>
<name>A0ABP7DJ52_9ACTN</name>
<evidence type="ECO:0000256" key="5">
    <source>
        <dbReference type="ARBA" id="ARBA00022842"/>
    </source>
</evidence>
<comment type="caution">
    <text evidence="7">The sequence shown here is derived from an EMBL/GenBank/DDBJ whole genome shotgun (WGS) entry which is preliminary data.</text>
</comment>
<dbReference type="InterPro" id="IPR008949">
    <property type="entry name" value="Isoprenoid_synthase_dom_sf"/>
</dbReference>
<comment type="cofactor">
    <cofactor evidence="1">
        <name>Mg(2+)</name>
        <dbReference type="ChEBI" id="CHEBI:18420"/>
    </cofactor>
</comment>
<keyword evidence="5" id="KW-0460">Magnesium</keyword>
<evidence type="ECO:0000256" key="6">
    <source>
        <dbReference type="RuleBase" id="RU004466"/>
    </source>
</evidence>
<organism evidence="7 8">
    <name type="scientific">Nonomuraea antimicrobica</name>
    <dbReference type="NCBI Taxonomy" id="561173"/>
    <lineage>
        <taxon>Bacteria</taxon>
        <taxon>Bacillati</taxon>
        <taxon>Actinomycetota</taxon>
        <taxon>Actinomycetes</taxon>
        <taxon>Streptosporangiales</taxon>
        <taxon>Streptosporangiaceae</taxon>
        <taxon>Nonomuraea</taxon>
    </lineage>
</organism>
<comment type="similarity">
    <text evidence="2 6">Belongs to the FPP/GGPP synthase family.</text>
</comment>
<dbReference type="SUPFAM" id="SSF48576">
    <property type="entry name" value="Terpenoid synthases"/>
    <property type="match status" value="1"/>
</dbReference>
<keyword evidence="8" id="KW-1185">Reference proteome</keyword>